<dbReference type="EMBL" id="MU273598">
    <property type="protein sequence ID" value="KAI0030982.1"/>
    <property type="molecule type" value="Genomic_DNA"/>
</dbReference>
<keyword evidence="2" id="KW-1185">Reference proteome</keyword>
<evidence type="ECO:0000313" key="1">
    <source>
        <dbReference type="EMBL" id="KAI0030982.1"/>
    </source>
</evidence>
<dbReference type="Proteomes" id="UP000814128">
    <property type="component" value="Unassembled WGS sequence"/>
</dbReference>
<organism evidence="1 2">
    <name type="scientific">Vararia minispora EC-137</name>
    <dbReference type="NCBI Taxonomy" id="1314806"/>
    <lineage>
        <taxon>Eukaryota</taxon>
        <taxon>Fungi</taxon>
        <taxon>Dikarya</taxon>
        <taxon>Basidiomycota</taxon>
        <taxon>Agaricomycotina</taxon>
        <taxon>Agaricomycetes</taxon>
        <taxon>Russulales</taxon>
        <taxon>Lachnocladiaceae</taxon>
        <taxon>Vararia</taxon>
    </lineage>
</organism>
<gene>
    <name evidence="1" type="ORF">K488DRAFT_87280</name>
</gene>
<reference evidence="1" key="2">
    <citation type="journal article" date="2022" name="New Phytol.">
        <title>Evolutionary transition to the ectomycorrhizal habit in the genomes of a hyperdiverse lineage of mushroom-forming fungi.</title>
        <authorList>
            <person name="Looney B."/>
            <person name="Miyauchi S."/>
            <person name="Morin E."/>
            <person name="Drula E."/>
            <person name="Courty P.E."/>
            <person name="Kohler A."/>
            <person name="Kuo A."/>
            <person name="LaButti K."/>
            <person name="Pangilinan J."/>
            <person name="Lipzen A."/>
            <person name="Riley R."/>
            <person name="Andreopoulos W."/>
            <person name="He G."/>
            <person name="Johnson J."/>
            <person name="Nolan M."/>
            <person name="Tritt A."/>
            <person name="Barry K.W."/>
            <person name="Grigoriev I.V."/>
            <person name="Nagy L.G."/>
            <person name="Hibbett D."/>
            <person name="Henrissat B."/>
            <person name="Matheny P.B."/>
            <person name="Labbe J."/>
            <person name="Martin F.M."/>
        </authorList>
    </citation>
    <scope>NUCLEOTIDE SEQUENCE</scope>
    <source>
        <strain evidence="1">EC-137</strain>
    </source>
</reference>
<evidence type="ECO:0000313" key="2">
    <source>
        <dbReference type="Proteomes" id="UP000814128"/>
    </source>
</evidence>
<name>A0ACB8QH47_9AGAM</name>
<protein>
    <submittedName>
        <fullName evidence="1">Uncharacterized protein</fullName>
    </submittedName>
</protein>
<comment type="caution">
    <text evidence="1">The sequence shown here is derived from an EMBL/GenBank/DDBJ whole genome shotgun (WGS) entry which is preliminary data.</text>
</comment>
<reference evidence="1" key="1">
    <citation type="submission" date="2021-02" db="EMBL/GenBank/DDBJ databases">
        <authorList>
            <consortium name="DOE Joint Genome Institute"/>
            <person name="Ahrendt S."/>
            <person name="Looney B.P."/>
            <person name="Miyauchi S."/>
            <person name="Morin E."/>
            <person name="Drula E."/>
            <person name="Courty P.E."/>
            <person name="Chicoki N."/>
            <person name="Fauchery L."/>
            <person name="Kohler A."/>
            <person name="Kuo A."/>
            <person name="Labutti K."/>
            <person name="Pangilinan J."/>
            <person name="Lipzen A."/>
            <person name="Riley R."/>
            <person name="Andreopoulos W."/>
            <person name="He G."/>
            <person name="Johnson J."/>
            <person name="Barry K.W."/>
            <person name="Grigoriev I.V."/>
            <person name="Nagy L."/>
            <person name="Hibbett D."/>
            <person name="Henrissat B."/>
            <person name="Matheny P.B."/>
            <person name="Labbe J."/>
            <person name="Martin F."/>
        </authorList>
    </citation>
    <scope>NUCLEOTIDE SEQUENCE</scope>
    <source>
        <strain evidence="1">EC-137</strain>
    </source>
</reference>
<sequence length="475" mass="53852">MATPLPKVYIPDRLFHWPTPEAHSVFSPSLSKEDHPAADKLFDDDEFPFRPPKQWSPQGMEDVVRKRMRATPLVKTPTSTKEGRGSTKPSKRILRVVEHKNETLEDVRNSPAILGNLKAYALGKQTVSLSDIPRDSSGNLKWDPLSIDTWDWVSQSAPGHRAGIPSADQRSRVIQHLAQLYSAHCFRKPSPVSCEAAVVAEFHAQVASFVAVWLQLRYDHNARDNDAKHLWVCNNQLVSGQEQWDDFLSSIAYPFWGFPVQEDHEYGVLTQSTLPEKTRSNNADLLLYASPDEHPAFAEVKAWWVVPMKFIEAFLVKTSDRNGKPRWSAPAKGDFASVNWLKQFWAEHFSYACRFSLFTNGQGVLFGIRTGNHELTFSNWVHWSDPELYTIFLGFCMVALDTCFGGPRWHFPGSDQATRDEEWTVWYAGFQSRADRLVEAICPEKSRSVARDITHGMLGVPEPPSTGEDPLKSWA</sequence>
<proteinExistence type="predicted"/>
<accession>A0ACB8QH47</accession>